<evidence type="ECO:0000256" key="16">
    <source>
        <dbReference type="ARBA" id="ARBA00042156"/>
    </source>
</evidence>
<dbReference type="PANTHER" id="PTHR43152:SF3">
    <property type="entry name" value="UVRABC SYSTEM PROTEIN A"/>
    <property type="match status" value="1"/>
</dbReference>
<evidence type="ECO:0000256" key="7">
    <source>
        <dbReference type="ARBA" id="ARBA00022769"/>
    </source>
</evidence>
<evidence type="ECO:0000259" key="17">
    <source>
        <dbReference type="PROSITE" id="PS50893"/>
    </source>
</evidence>
<dbReference type="InterPro" id="IPR027417">
    <property type="entry name" value="P-loop_NTPase"/>
</dbReference>
<organism evidence="18 19">
    <name type="scientific">Gimesia chilikensis</name>
    <dbReference type="NCBI Taxonomy" id="2605989"/>
    <lineage>
        <taxon>Bacteria</taxon>
        <taxon>Pseudomonadati</taxon>
        <taxon>Planctomycetota</taxon>
        <taxon>Planctomycetia</taxon>
        <taxon>Planctomycetales</taxon>
        <taxon>Planctomycetaceae</taxon>
        <taxon>Gimesia</taxon>
    </lineage>
</organism>
<dbReference type="GO" id="GO:0006289">
    <property type="term" value="P:nucleotide-excision repair"/>
    <property type="evidence" value="ECO:0007669"/>
    <property type="project" value="InterPro"/>
</dbReference>
<dbReference type="SMART" id="SM00382">
    <property type="entry name" value="AAA"/>
    <property type="match status" value="3"/>
</dbReference>
<dbReference type="Pfam" id="PF17755">
    <property type="entry name" value="UvrA_DNA-bind"/>
    <property type="match status" value="2"/>
</dbReference>
<keyword evidence="12" id="KW-0238">DNA-binding</keyword>
<dbReference type="PANTHER" id="PTHR43152">
    <property type="entry name" value="UVRABC SYSTEM PROTEIN A"/>
    <property type="match status" value="1"/>
</dbReference>
<reference evidence="18 19" key="1">
    <citation type="submission" date="2019-02" db="EMBL/GenBank/DDBJ databases">
        <title>Deep-cultivation of Planctomycetes and their phenomic and genomic characterization uncovers novel biology.</title>
        <authorList>
            <person name="Wiegand S."/>
            <person name="Jogler M."/>
            <person name="Boedeker C."/>
            <person name="Pinto D."/>
            <person name="Vollmers J."/>
            <person name="Rivas-Marin E."/>
            <person name="Kohn T."/>
            <person name="Peeters S.H."/>
            <person name="Heuer A."/>
            <person name="Rast P."/>
            <person name="Oberbeckmann S."/>
            <person name="Bunk B."/>
            <person name="Jeske O."/>
            <person name="Meyerdierks A."/>
            <person name="Storesund J.E."/>
            <person name="Kallscheuer N."/>
            <person name="Luecker S."/>
            <person name="Lage O.M."/>
            <person name="Pohl T."/>
            <person name="Merkel B.J."/>
            <person name="Hornburger P."/>
            <person name="Mueller R.-W."/>
            <person name="Bruemmer F."/>
            <person name="Labrenz M."/>
            <person name="Spormann A.M."/>
            <person name="Op den Camp H."/>
            <person name="Overmann J."/>
            <person name="Amann R."/>
            <person name="Jetten M.S.M."/>
            <person name="Mascher T."/>
            <person name="Medema M.H."/>
            <person name="Devos D.P."/>
            <person name="Kaster A.-K."/>
            <person name="Ovreas L."/>
            <person name="Rohde M."/>
            <person name="Galperin M.Y."/>
            <person name="Jogler C."/>
        </authorList>
    </citation>
    <scope>NUCLEOTIDE SEQUENCE [LARGE SCALE GENOMIC DNA]</scope>
    <source>
        <strain evidence="18 19">V6</strain>
    </source>
</reference>
<evidence type="ECO:0000256" key="5">
    <source>
        <dbReference type="ARBA" id="ARBA00022741"/>
    </source>
</evidence>
<evidence type="ECO:0000256" key="10">
    <source>
        <dbReference type="ARBA" id="ARBA00022840"/>
    </source>
</evidence>
<keyword evidence="7" id="KW-0228">DNA excision</keyword>
<keyword evidence="3" id="KW-0479">Metal-binding</keyword>
<keyword evidence="9" id="KW-0862">Zinc</keyword>
<dbReference type="GO" id="GO:0005524">
    <property type="term" value="F:ATP binding"/>
    <property type="evidence" value="ECO:0007669"/>
    <property type="project" value="UniProtKB-KW"/>
</dbReference>
<keyword evidence="6" id="KW-0227">DNA damage</keyword>
<dbReference type="InterPro" id="IPR003439">
    <property type="entry name" value="ABC_transporter-like_ATP-bd"/>
</dbReference>
<evidence type="ECO:0000256" key="14">
    <source>
        <dbReference type="ARBA" id="ARBA00038000"/>
    </source>
</evidence>
<dbReference type="RefSeq" id="WP_145042893.1">
    <property type="nucleotide sequence ID" value="NZ_CP036347.1"/>
</dbReference>
<proteinExistence type="inferred from homology"/>
<dbReference type="GO" id="GO:0005737">
    <property type="term" value="C:cytoplasm"/>
    <property type="evidence" value="ECO:0007669"/>
    <property type="project" value="UniProtKB-SubCell"/>
</dbReference>
<evidence type="ECO:0000256" key="6">
    <source>
        <dbReference type="ARBA" id="ARBA00022763"/>
    </source>
</evidence>
<keyword evidence="8" id="KW-0863">Zinc-finger</keyword>
<dbReference type="Gene3D" id="3.40.50.300">
    <property type="entry name" value="P-loop containing nucleotide triphosphate hydrolases"/>
    <property type="match status" value="4"/>
</dbReference>
<evidence type="ECO:0000256" key="8">
    <source>
        <dbReference type="ARBA" id="ARBA00022771"/>
    </source>
</evidence>
<dbReference type="PROSITE" id="PS50893">
    <property type="entry name" value="ABC_TRANSPORTER_2"/>
    <property type="match status" value="2"/>
</dbReference>
<dbReference type="NCBIfam" id="TIGR00630">
    <property type="entry name" value="uvra"/>
    <property type="match status" value="2"/>
</dbReference>
<name>A0A517WIA6_9PLAN</name>
<evidence type="ECO:0000256" key="2">
    <source>
        <dbReference type="ARBA" id="ARBA00022490"/>
    </source>
</evidence>
<comment type="subcellular location">
    <subcellularLocation>
        <location evidence="1">Cytoplasm</location>
    </subcellularLocation>
</comment>
<dbReference type="Gene3D" id="1.10.8.280">
    <property type="entry name" value="ABC transporter ATPase domain-like"/>
    <property type="match status" value="2"/>
</dbReference>
<evidence type="ECO:0000256" key="11">
    <source>
        <dbReference type="ARBA" id="ARBA00022881"/>
    </source>
</evidence>
<gene>
    <name evidence="18" type="primary">uvrA_3</name>
    <name evidence="18" type="ORF">V6x_47130</name>
</gene>
<dbReference type="InterPro" id="IPR013815">
    <property type="entry name" value="ATP_grasp_subdomain_1"/>
</dbReference>
<dbReference type="NCBIfam" id="NF001503">
    <property type="entry name" value="PRK00349.1"/>
    <property type="match status" value="2"/>
</dbReference>
<dbReference type="Gene3D" id="3.30.1490.20">
    <property type="entry name" value="ATP-grasp fold, A domain"/>
    <property type="match status" value="2"/>
</dbReference>
<keyword evidence="2" id="KW-0963">Cytoplasm</keyword>
<keyword evidence="13" id="KW-0234">DNA repair</keyword>
<protein>
    <recommendedName>
        <fullName evidence="15">UvrABC system protein A</fullName>
    </recommendedName>
    <alternativeName>
        <fullName evidence="16">Excinuclease ABC subunit A</fullName>
    </alternativeName>
</protein>
<evidence type="ECO:0000256" key="3">
    <source>
        <dbReference type="ARBA" id="ARBA00022723"/>
    </source>
</evidence>
<comment type="similarity">
    <text evidence="14">Belongs to the ABC transporter superfamily. UvrA family.</text>
</comment>
<sequence>MSQKDIIITGAREHNLRNVSVQLPRNRLIVMTGVSGSGKSSLAFDTLYAEGQRRYVESLSSYARQFLGQMPKPEVDSISGLAPSISIQQKMSGRNPRSTVGTITEIYDYLRVLFARVGQGYCEKCGRPITSQSSERIIDSIGLMPDKTRYSILAPLIQQQKGEYKDLFEDLLKQGFLRARVDGRMVQLSDQLQLDRQMRHTIEVVIDRLVAGKVSRSRLAESVELALKMSNGTLIVVEEVSSKSQPGQQETDQPAPEKLYSSRYACADCGISYEPPTPQLFSFNSPLGMCGECNGLGMRYDFPLDAILSSETKSIQKGAFELLGPLSKVGKWRRHIYQGVARSIERDLKMPEDSFLKTPWNELPEAAQQQFLFGTGERNITFSWRHSGGVWKHGGTWDGYVEELLESYRKTSNPMRRKQLEKYMDFVQCSSCQGTRLNSQARHVRIASLSYAEKEDKDPVTRTLPEVCAFSIEEAAHFFETLDLDQTGLLIAEEVLKEIRGRLGFLLRCGLNYLTLDRTAPTLSGGESQRIRLAGQIGCGLVGVVYILDEPSIGLHPRDNTMLLESLCDLRDQGNTVIVVEHDEETMRAADHIVDFGPGPGVRGGYIVAEGTYQNVLKAKESVTAAFLSGKEKIEIPETRRKLVKKESLHIKGAKHHNLKDIDVRIPTKGVICVTGVSGSGKSSLINDILWPVLNKKVNKGKGNPGEHQKVTGLELIDKAIDIDQSPIGRTPRSNPATYVKVFDLIRDLYAKLPDSRMRGYKAGRFSFNVPGGRCEACEGHGANKLEMDFLADVWVPCPVCEGRRFHHETLEIRYKGASIAEVLDMDIQQAIEHFQNVPKILKLLESLHDVGLDYLKLGQPSPTLSGGEAQRVKLARELGKRSTGNTFYLLDEPTTGLHFADVKLLLKVLHHLADAGNTVLVVEHHLDVIKTADWVIDLGPEGGEGGGRILIEGTPEEVAACPWSYTGLALKEQTDLVPAKPPAKARGRQTLTLNNPHHRWQSAVPKSNGASPKDSREITIRGAGQHNLQNLDVQITRDQMNVFCGPSGSGKSSLAMDTLYAEGQRRYVESLSAYARQFLGQMPKPKFEHIHGLSPAIAIEQKTTGHSPRSTVGTVTEIYDYLRVLYARLGKMYCPDCDVPVETQTTDEVIQRILDMEEGTKLLILAPVDINVGQAYDTLWEKLNTQGFRRVRIDGTTYRLEDVPDIDRRRRHEVEVVIDRITVAAKNRSRIADSVESALALGEGLMYACYCEDDVPEPEWDFETFSLYYFCEQCGQSFEELTPHNYSFNSPLGWCEYCEGLGTELGTNLSELIPDPNRSLGEAAVAAWPDPRTNAAFAQTLEAIARQFRIPLDVPFNQLTVKQQRVILYGDEERWIPLDESGKIQFQFKGLYPAIEEASRLSFAFRSRLHEMTGEVPCSVCNGSRLRTDAAAVRFQGKTIGQFCDLPLQAALDFIKQAKLNKREKQIAGDLIKEATSRLQFLVDVGLDYLTLSRPLPTLSGGESQRIRLAGQVGRSLTGVLYVLDEPTIGLHPRDNTRLINTLKKLRDIGNTIVMVEHDREVLEASDCLYDFGPGAGRFGGTIVGKGSTKQLKRRKKSMTGQYLADQRTIAIPSERRVIYEKQGKADVPLSPTGHWLELTGARHHNLQSVDLQIPLGSFTCITGVSGSGKSSLIEETLARAVTKKLHRAKEAPGPYQDLLGLDQINKAIIVDQRPLGNTPASNPATYTGVFDQIRELFSRLPEAKVRGYQPGRFSFNRSGGRCEDCEGNGQRCIEMHFLPDVWVTCETCNGKRYNQETLSVKYKGKSIADVLEMSIGEVAELFSNIPAIRRTMETLCAIGLDYLTLGQSAPTLSGGESQRVKLAAELARPNTGKTLYLLDEPTTGLHFDDIAKLLKVLNSLVELGNTVIVIEHNLDVIKTADWLVDVGPEAGSGGGQIIAAGTPEKLVEHAKAYQKQTKSRSTRKSKQPVLLRSYTGEILQPILASGQRTEREVFDAQSLGEKQEGDLDLKQIGRDAQMPWQQDGRRWHTQDHVSLSGAACQWEGAALESIIDFVENKDGFGEINWNHRSIVEVNGPVKKQGWFLHANTGDEWLLRLSFRVKRNTFQQEPLREQLALKSLDDLDELPIYGRSNRVRVKNLKGPWQEVTLTIHWLEEIETPAFQEFLETAAESFLGLIQREEIKPDEIMPWKVLKKKWHLSRKGFPNNKRVAWDPELLESLFEVLEKTYADSSIQWDSKSLVNFVQAGKRKPFLTIHTKRREGVDVTIRAADGEITLGKIADLGSEREIKTDSRGNEQARIRFTKSAQVESKAFQQLLKSVSDREKP</sequence>
<keyword evidence="5" id="KW-0547">Nucleotide-binding</keyword>
<dbReference type="GO" id="GO:0016887">
    <property type="term" value="F:ATP hydrolysis activity"/>
    <property type="evidence" value="ECO:0007669"/>
    <property type="project" value="InterPro"/>
</dbReference>
<evidence type="ECO:0000256" key="12">
    <source>
        <dbReference type="ARBA" id="ARBA00023125"/>
    </source>
</evidence>
<dbReference type="Proteomes" id="UP000320722">
    <property type="component" value="Chromosome"/>
</dbReference>
<evidence type="ECO:0000313" key="19">
    <source>
        <dbReference type="Proteomes" id="UP000320722"/>
    </source>
</evidence>
<dbReference type="InterPro" id="IPR003593">
    <property type="entry name" value="AAA+_ATPase"/>
</dbReference>
<dbReference type="InterPro" id="IPR004602">
    <property type="entry name" value="UvrA"/>
</dbReference>
<accession>A0A517WIA6</accession>
<evidence type="ECO:0000313" key="18">
    <source>
        <dbReference type="EMBL" id="QDU04981.1"/>
    </source>
</evidence>
<keyword evidence="4" id="KW-0677">Repeat</keyword>
<dbReference type="InterPro" id="IPR017871">
    <property type="entry name" value="ABC_transporter-like_CS"/>
</dbReference>
<evidence type="ECO:0000256" key="15">
    <source>
        <dbReference type="ARBA" id="ARBA00039316"/>
    </source>
</evidence>
<dbReference type="InterPro" id="IPR041102">
    <property type="entry name" value="UvrA_inter"/>
</dbReference>
<dbReference type="GO" id="GO:0009380">
    <property type="term" value="C:excinuclease repair complex"/>
    <property type="evidence" value="ECO:0007669"/>
    <property type="project" value="InterPro"/>
</dbReference>
<evidence type="ECO:0000256" key="13">
    <source>
        <dbReference type="ARBA" id="ARBA00023204"/>
    </source>
</evidence>
<dbReference type="CDD" id="cd03271">
    <property type="entry name" value="ABC_UvrA_II"/>
    <property type="match status" value="2"/>
</dbReference>
<feature type="domain" description="ABC transporter" evidence="17">
    <location>
        <begin position="1629"/>
        <end position="1961"/>
    </location>
</feature>
<evidence type="ECO:0000256" key="4">
    <source>
        <dbReference type="ARBA" id="ARBA00022737"/>
    </source>
</evidence>
<dbReference type="GO" id="GO:0003677">
    <property type="term" value="F:DNA binding"/>
    <property type="evidence" value="ECO:0007669"/>
    <property type="project" value="UniProtKB-KW"/>
</dbReference>
<keyword evidence="11" id="KW-0267">Excision nuclease</keyword>
<evidence type="ECO:0000256" key="9">
    <source>
        <dbReference type="ARBA" id="ARBA00022833"/>
    </source>
</evidence>
<dbReference type="GO" id="GO:0004518">
    <property type="term" value="F:nuclease activity"/>
    <property type="evidence" value="ECO:0007669"/>
    <property type="project" value="UniProtKB-KW"/>
</dbReference>
<dbReference type="SUPFAM" id="SSF52540">
    <property type="entry name" value="P-loop containing nucleoside triphosphate hydrolases"/>
    <property type="match status" value="4"/>
</dbReference>
<feature type="domain" description="ABC transporter" evidence="17">
    <location>
        <begin position="644"/>
        <end position="972"/>
    </location>
</feature>
<dbReference type="Gene3D" id="1.20.1580.10">
    <property type="entry name" value="ABC transporter ATPase like domain"/>
    <property type="match status" value="4"/>
</dbReference>
<dbReference type="InterPro" id="IPR041552">
    <property type="entry name" value="UvrA_DNA-bd"/>
</dbReference>
<dbReference type="EMBL" id="CP036347">
    <property type="protein sequence ID" value="QDU04981.1"/>
    <property type="molecule type" value="Genomic_DNA"/>
</dbReference>
<dbReference type="GO" id="GO:0008270">
    <property type="term" value="F:zinc ion binding"/>
    <property type="evidence" value="ECO:0007669"/>
    <property type="project" value="UniProtKB-KW"/>
</dbReference>
<dbReference type="PROSITE" id="PS00211">
    <property type="entry name" value="ABC_TRANSPORTER_1"/>
    <property type="match status" value="4"/>
</dbReference>
<evidence type="ECO:0000256" key="1">
    <source>
        <dbReference type="ARBA" id="ARBA00004496"/>
    </source>
</evidence>
<keyword evidence="10" id="KW-0067">ATP-binding</keyword>
<dbReference type="Pfam" id="PF17760">
    <property type="entry name" value="UvrA_inter"/>
    <property type="match status" value="2"/>
</dbReference>